<dbReference type="eggNOG" id="COG0841">
    <property type="taxonomic scope" value="Bacteria"/>
</dbReference>
<dbReference type="PANTHER" id="PTHR32063">
    <property type="match status" value="1"/>
</dbReference>
<dbReference type="Gene3D" id="1.20.1640.10">
    <property type="entry name" value="Multidrug efflux transporter AcrB transmembrane domain"/>
    <property type="match status" value="2"/>
</dbReference>
<feature type="transmembrane region" description="Helical" evidence="1">
    <location>
        <begin position="362"/>
        <end position="383"/>
    </location>
</feature>
<evidence type="ECO:0000313" key="3">
    <source>
        <dbReference type="Proteomes" id="UP000013232"/>
    </source>
</evidence>
<keyword evidence="1" id="KW-1133">Transmembrane helix</keyword>
<dbReference type="GO" id="GO:0042910">
    <property type="term" value="F:xenobiotic transmembrane transporter activity"/>
    <property type="evidence" value="ECO:0007669"/>
    <property type="project" value="TreeGrafter"/>
</dbReference>
<name>N6YXK5_THAL4</name>
<proteinExistence type="predicted"/>
<dbReference type="EMBL" id="AMXE01000042">
    <property type="protein sequence ID" value="ENO87142.1"/>
    <property type="molecule type" value="Genomic_DNA"/>
</dbReference>
<feature type="transmembrane region" description="Helical" evidence="1">
    <location>
        <begin position="465"/>
        <end position="489"/>
    </location>
</feature>
<sequence length="1026" mass="111582">MSFPNLSALAVRERSVTLFFLVLAVLAGAYAFLSLGRAEDPAFTMRVLVVNAVWPGATPQEMQEQVVDRLEKRVQEVENIYRIITTVRPGSANLQIEFHDYTPAAQVPALKYDVRKRMQDEAGNLPAGVIGPIVNEDFADTYFSLIALTAPGMPMRELTREAEAIRDRLQHVPGVHKAQVLGERAERVYVEFDNATLVNLGLSPQVVFDAISAHNRLLPAGSMETDGPRLYLRLDADLSDPERLAAVPLRVGDRVFRLGDIASVRRGYEDPPGYLVRSRGQDALLLGMVMNKGENGLVLGGRLADFIEAERGQLPLGMSLEVLTNQAEAIAGAVNLFQVKFLVAVAVVVAVSMLAIGWRAGLVVGIAVPLTLGIAFLIMKLMGINLDRISLGALIIGLGLLVDDAIIAVEMMLVKMEEGWSRVSAAAHAWSVTAAPMLCGTLVTVAGFLPIGFARSAVGEYAGNIFWVLALSLLVSWLVAVVFVPYLGVKMLPEVAREHVHSHESVYGTPMFQRLRRLIAWCVRWRKTVVFGTLGLLVLSVAGMAMVVQKQFFPSSDRPEVLVSVYLPQGSSIGATDATVRKLEAILAPMPEVRTLSSYAGGGAPRFFLSANPEPPDPAFAKIIAVTQGVEARTRVMAELQRHIDEGEFPEARVRVSRLLFGPPVIWPVAYRVVGPDALELRRIAHRVRDVMAADPHVVDPHLEWDERAPVLYLAMDAERLKLLGLTPQDVSQQLQFHLNGVRVTQARQDIRTVDVIARGASGGRRLDAGSLAMLEIVTPDGRKLPASQLGRIEVRFEEPVIKRYNRELELTVQGDVEGAQPNDVTDAVWKSLADLRDTLLPGYRLEISGAVEQSGKANASIQKLQPVMVAFMLIFIMLQMRSFSGTFIVVATAPLGLIGAVAALLLFNQPFGFVALLGLTGLAGILMRNTLILTQQVADNFEAGMDAFDGVVEAAVRRARPVILTALAAAFAFIPLTLDTFWGPLAYVLIGGVSVGTAITLLFVPALYALWFRLGRGESDGRGMA</sequence>
<keyword evidence="1" id="KW-0472">Membrane</keyword>
<gene>
    <name evidence="2" type="ORF">C666_11560</name>
</gene>
<evidence type="ECO:0000313" key="2">
    <source>
        <dbReference type="EMBL" id="ENO87142.1"/>
    </source>
</evidence>
<feature type="transmembrane region" description="Helical" evidence="1">
    <location>
        <begin position="888"/>
        <end position="908"/>
    </location>
</feature>
<dbReference type="RefSeq" id="WP_004338897.1">
    <property type="nucleotide sequence ID" value="NZ_AMXE01000042.1"/>
</dbReference>
<dbReference type="OrthoDB" id="9757940at2"/>
<dbReference type="STRING" id="1123367.GCA_000621305_02587"/>
<reference evidence="2 3" key="1">
    <citation type="submission" date="2012-09" db="EMBL/GenBank/DDBJ databases">
        <title>Draft Genome Sequences of 6 Strains from Genus Thauera.</title>
        <authorList>
            <person name="Liu B."/>
            <person name="Shapleigh J.P."/>
            <person name="Frostegard A.H."/>
        </authorList>
    </citation>
    <scope>NUCLEOTIDE SEQUENCE [LARGE SCALE GENOMIC DNA]</scope>
    <source>
        <strain evidence="3">47Lol / DSM 12138</strain>
    </source>
</reference>
<dbReference type="SUPFAM" id="SSF82714">
    <property type="entry name" value="Multidrug efflux transporter AcrB TolC docking domain, DN and DC subdomains"/>
    <property type="match status" value="2"/>
</dbReference>
<dbReference type="Gene3D" id="3.30.70.1440">
    <property type="entry name" value="Multidrug efflux transporter AcrB pore domain"/>
    <property type="match status" value="1"/>
</dbReference>
<dbReference type="Gene3D" id="3.30.70.1430">
    <property type="entry name" value="Multidrug efflux transporter AcrB pore domain"/>
    <property type="match status" value="2"/>
</dbReference>
<keyword evidence="1" id="KW-0812">Transmembrane</keyword>
<dbReference type="AlphaFoldDB" id="N6YXK5"/>
<evidence type="ECO:0000256" key="1">
    <source>
        <dbReference type="SAM" id="Phobius"/>
    </source>
</evidence>
<dbReference type="InterPro" id="IPR001036">
    <property type="entry name" value="Acrflvin-R"/>
</dbReference>
<protein>
    <submittedName>
        <fullName evidence="2">Acriflavin resistance protein</fullName>
    </submittedName>
</protein>
<feature type="transmembrane region" description="Helical" evidence="1">
    <location>
        <begin position="989"/>
        <end position="1013"/>
    </location>
</feature>
<dbReference type="Gene3D" id="3.30.70.1320">
    <property type="entry name" value="Multidrug efflux transporter AcrB pore domain like"/>
    <property type="match status" value="1"/>
</dbReference>
<feature type="transmembrane region" description="Helical" evidence="1">
    <location>
        <begin position="430"/>
        <end position="453"/>
    </location>
</feature>
<dbReference type="SUPFAM" id="SSF82866">
    <property type="entry name" value="Multidrug efflux transporter AcrB transmembrane domain"/>
    <property type="match status" value="2"/>
</dbReference>
<dbReference type="Proteomes" id="UP000013232">
    <property type="component" value="Unassembled WGS sequence"/>
</dbReference>
<dbReference type="InterPro" id="IPR027463">
    <property type="entry name" value="AcrB_DN_DC_subdom"/>
</dbReference>
<keyword evidence="3" id="KW-1185">Reference proteome</keyword>
<comment type="caution">
    <text evidence="2">The sequence shown here is derived from an EMBL/GenBank/DDBJ whole genome shotgun (WGS) entry which is preliminary data.</text>
</comment>
<feature type="transmembrane region" description="Helical" evidence="1">
    <location>
        <begin position="914"/>
        <end position="932"/>
    </location>
</feature>
<feature type="transmembrane region" description="Helical" evidence="1">
    <location>
        <begin position="963"/>
        <end position="983"/>
    </location>
</feature>
<feature type="transmembrane region" description="Helical" evidence="1">
    <location>
        <begin position="389"/>
        <end position="409"/>
    </location>
</feature>
<dbReference type="GO" id="GO:0005886">
    <property type="term" value="C:plasma membrane"/>
    <property type="evidence" value="ECO:0007669"/>
    <property type="project" value="TreeGrafter"/>
</dbReference>
<organism evidence="2 3">
    <name type="scientific">Thauera linaloolentis (strain DSM 12138 / JCM 21573 / CCUG 41526 / CIP 105981 / IAM 15112 / NBRC 102519 / 47Lol)</name>
    <dbReference type="NCBI Taxonomy" id="1123367"/>
    <lineage>
        <taxon>Bacteria</taxon>
        <taxon>Pseudomonadati</taxon>
        <taxon>Pseudomonadota</taxon>
        <taxon>Betaproteobacteria</taxon>
        <taxon>Rhodocyclales</taxon>
        <taxon>Zoogloeaceae</taxon>
        <taxon>Thauera</taxon>
    </lineage>
</organism>
<dbReference type="Gene3D" id="3.30.2090.10">
    <property type="entry name" value="Multidrug efflux transporter AcrB TolC docking domain, DN and DC subdomains"/>
    <property type="match status" value="2"/>
</dbReference>
<accession>N6YXK5</accession>
<dbReference type="SUPFAM" id="SSF82693">
    <property type="entry name" value="Multidrug efflux transporter AcrB pore domain, PN1, PN2, PC1 and PC2 subdomains"/>
    <property type="match status" value="3"/>
</dbReference>
<dbReference type="PRINTS" id="PR00702">
    <property type="entry name" value="ACRIFLAVINRP"/>
</dbReference>
<dbReference type="PANTHER" id="PTHR32063:SF18">
    <property type="entry name" value="CATION EFFLUX SYSTEM PROTEIN"/>
    <property type="match status" value="1"/>
</dbReference>
<feature type="transmembrane region" description="Helical" evidence="1">
    <location>
        <begin position="336"/>
        <end position="355"/>
    </location>
</feature>
<dbReference type="Pfam" id="PF00873">
    <property type="entry name" value="ACR_tran"/>
    <property type="match status" value="1"/>
</dbReference>
<feature type="transmembrane region" description="Helical" evidence="1">
    <location>
        <begin position="529"/>
        <end position="548"/>
    </location>
</feature>